<keyword evidence="3" id="KW-1185">Reference proteome</keyword>
<proteinExistence type="predicted"/>
<gene>
    <name evidence="2" type="ORF">GBAR_LOCUS3826</name>
</gene>
<accession>A0AA35R4L1</accession>
<dbReference type="AlphaFoldDB" id="A0AA35R4L1"/>
<dbReference type="Proteomes" id="UP001174909">
    <property type="component" value="Unassembled WGS sequence"/>
</dbReference>
<evidence type="ECO:0000313" key="2">
    <source>
        <dbReference type="EMBL" id="CAI8004066.1"/>
    </source>
</evidence>
<keyword evidence="2" id="KW-0418">Kinase</keyword>
<reference evidence="2" key="1">
    <citation type="submission" date="2023-03" db="EMBL/GenBank/DDBJ databases">
        <authorList>
            <person name="Steffen K."/>
            <person name="Cardenas P."/>
        </authorList>
    </citation>
    <scope>NUCLEOTIDE SEQUENCE</scope>
</reference>
<dbReference type="EMBL" id="CASHTH010000550">
    <property type="protein sequence ID" value="CAI8004066.1"/>
    <property type="molecule type" value="Genomic_DNA"/>
</dbReference>
<dbReference type="Gene3D" id="3.30.200.20">
    <property type="entry name" value="Phosphorylase Kinase, domain 1"/>
    <property type="match status" value="1"/>
</dbReference>
<evidence type="ECO:0000313" key="3">
    <source>
        <dbReference type="Proteomes" id="UP001174909"/>
    </source>
</evidence>
<sequence length="109" mass="11472">MASRGGTARNGSRSDRDGRRPSHGTTSSRGSRDVPSSHSSVLMVGPNFRVGKKIGCGNFGELRLGTCALAVYREREACVCVCSSVCVASELCLGLCVPSMGCSHFIMTK</sequence>
<name>A0AA35R4L1_GEOBA</name>
<feature type="compositionally biased region" description="Polar residues" evidence="1">
    <location>
        <begin position="23"/>
        <end position="40"/>
    </location>
</feature>
<comment type="caution">
    <text evidence="2">The sequence shown here is derived from an EMBL/GenBank/DDBJ whole genome shotgun (WGS) entry which is preliminary data.</text>
</comment>
<dbReference type="GO" id="GO:0016301">
    <property type="term" value="F:kinase activity"/>
    <property type="evidence" value="ECO:0007669"/>
    <property type="project" value="UniProtKB-KW"/>
</dbReference>
<feature type="region of interest" description="Disordered" evidence="1">
    <location>
        <begin position="1"/>
        <end position="41"/>
    </location>
</feature>
<organism evidence="2 3">
    <name type="scientific">Geodia barretti</name>
    <name type="common">Barrett's horny sponge</name>
    <dbReference type="NCBI Taxonomy" id="519541"/>
    <lineage>
        <taxon>Eukaryota</taxon>
        <taxon>Metazoa</taxon>
        <taxon>Porifera</taxon>
        <taxon>Demospongiae</taxon>
        <taxon>Heteroscleromorpha</taxon>
        <taxon>Tetractinellida</taxon>
        <taxon>Astrophorina</taxon>
        <taxon>Geodiidae</taxon>
        <taxon>Geodia</taxon>
    </lineage>
</organism>
<evidence type="ECO:0000256" key="1">
    <source>
        <dbReference type="SAM" id="MobiDB-lite"/>
    </source>
</evidence>
<protein>
    <submittedName>
        <fullName evidence="2">Casein kinase I isoform gamma-2</fullName>
    </submittedName>
</protein>
<keyword evidence="2" id="KW-0808">Transferase</keyword>